<dbReference type="AlphaFoldDB" id="A0AA36F4C1"/>
<gene>
    <name evidence="4" type="ORF">OCTVUL_1B023830</name>
</gene>
<keyword evidence="5" id="KW-1185">Reference proteome</keyword>
<dbReference type="EMBL" id="OX597820">
    <property type="protein sequence ID" value="CAI9725241.1"/>
    <property type="molecule type" value="Genomic_DNA"/>
</dbReference>
<evidence type="ECO:0000256" key="1">
    <source>
        <dbReference type="PROSITE-ProRule" id="PRU00047"/>
    </source>
</evidence>
<dbReference type="GO" id="GO:0003676">
    <property type="term" value="F:nucleic acid binding"/>
    <property type="evidence" value="ECO:0007669"/>
    <property type="project" value="InterPro"/>
</dbReference>
<evidence type="ECO:0000313" key="4">
    <source>
        <dbReference type="EMBL" id="CAI9725241.1"/>
    </source>
</evidence>
<dbReference type="SUPFAM" id="SSF57756">
    <property type="entry name" value="Retrovirus zinc finger-like domains"/>
    <property type="match status" value="1"/>
</dbReference>
<sequence length="213" mass="25346">MWLMATTEGIERIPYQIEVENEPTINIEEMRPNCYLCGTRGHIRRECPLYEFTQSKETEKEQKKEQRQEKEGKKLGKSSTLKEKENKEREKPKEENKGATSPKSRKTSKKREHSVENTGSNFMFKFYGAFVIFRSSYEIKIKVWRMKGVTWIRLGTKYDEDDIGALVHEDSYANFIEVAKKNIIEDKRCRLMDHPHLVMDEELKRKIDYLRNL</sequence>
<keyword evidence="1" id="KW-0479">Metal-binding</keyword>
<feature type="region of interest" description="Disordered" evidence="2">
    <location>
        <begin position="55"/>
        <end position="114"/>
    </location>
</feature>
<protein>
    <submittedName>
        <fullName evidence="4">---NA</fullName>
    </submittedName>
</protein>
<accession>A0AA36F4C1</accession>
<reference evidence="4" key="1">
    <citation type="submission" date="2023-08" db="EMBL/GenBank/DDBJ databases">
        <authorList>
            <person name="Alioto T."/>
            <person name="Alioto T."/>
            <person name="Gomez Garrido J."/>
        </authorList>
    </citation>
    <scope>NUCLEOTIDE SEQUENCE</scope>
</reference>
<proteinExistence type="predicted"/>
<keyword evidence="1" id="KW-0862">Zinc</keyword>
<organism evidence="4 5">
    <name type="scientific">Octopus vulgaris</name>
    <name type="common">Common octopus</name>
    <dbReference type="NCBI Taxonomy" id="6645"/>
    <lineage>
        <taxon>Eukaryota</taxon>
        <taxon>Metazoa</taxon>
        <taxon>Spiralia</taxon>
        <taxon>Lophotrochozoa</taxon>
        <taxon>Mollusca</taxon>
        <taxon>Cephalopoda</taxon>
        <taxon>Coleoidea</taxon>
        <taxon>Octopodiformes</taxon>
        <taxon>Octopoda</taxon>
        <taxon>Incirrata</taxon>
        <taxon>Octopodidae</taxon>
        <taxon>Octopus</taxon>
    </lineage>
</organism>
<dbReference type="PROSITE" id="PS50158">
    <property type="entry name" value="ZF_CCHC"/>
    <property type="match status" value="1"/>
</dbReference>
<feature type="compositionally biased region" description="Basic residues" evidence="2">
    <location>
        <begin position="103"/>
        <end position="112"/>
    </location>
</feature>
<evidence type="ECO:0000256" key="2">
    <source>
        <dbReference type="SAM" id="MobiDB-lite"/>
    </source>
</evidence>
<dbReference type="InterPro" id="IPR001878">
    <property type="entry name" value="Znf_CCHC"/>
</dbReference>
<feature type="compositionally biased region" description="Basic and acidic residues" evidence="2">
    <location>
        <begin position="55"/>
        <end position="97"/>
    </location>
</feature>
<dbReference type="GO" id="GO:0008270">
    <property type="term" value="F:zinc ion binding"/>
    <property type="evidence" value="ECO:0007669"/>
    <property type="project" value="UniProtKB-KW"/>
</dbReference>
<dbReference type="InterPro" id="IPR036875">
    <property type="entry name" value="Znf_CCHC_sf"/>
</dbReference>
<name>A0AA36F4C1_OCTVU</name>
<evidence type="ECO:0000259" key="3">
    <source>
        <dbReference type="PROSITE" id="PS50158"/>
    </source>
</evidence>
<dbReference type="Proteomes" id="UP001162480">
    <property type="component" value="Chromosome 7"/>
</dbReference>
<dbReference type="SMART" id="SM00343">
    <property type="entry name" value="ZnF_C2HC"/>
    <property type="match status" value="1"/>
</dbReference>
<keyword evidence="1" id="KW-0863">Zinc-finger</keyword>
<dbReference type="Pfam" id="PF00098">
    <property type="entry name" value="zf-CCHC"/>
    <property type="match status" value="1"/>
</dbReference>
<feature type="domain" description="CCHC-type" evidence="3">
    <location>
        <begin position="34"/>
        <end position="48"/>
    </location>
</feature>
<evidence type="ECO:0000313" key="5">
    <source>
        <dbReference type="Proteomes" id="UP001162480"/>
    </source>
</evidence>